<gene>
    <name evidence="5" type="ORF">EPD60_14715</name>
</gene>
<dbReference type="SMART" id="SM00228">
    <property type="entry name" value="PDZ"/>
    <property type="match status" value="2"/>
</dbReference>
<name>A0A4R1B7Z5_9BACT</name>
<evidence type="ECO:0000256" key="3">
    <source>
        <dbReference type="ARBA" id="ARBA00022801"/>
    </source>
</evidence>
<evidence type="ECO:0000256" key="1">
    <source>
        <dbReference type="ARBA" id="ARBA00010541"/>
    </source>
</evidence>
<comment type="similarity">
    <text evidence="1">Belongs to the peptidase S1C family.</text>
</comment>
<dbReference type="PANTHER" id="PTHR22939:SF129">
    <property type="entry name" value="SERINE PROTEASE HTRA2, MITOCHONDRIAL"/>
    <property type="match status" value="1"/>
</dbReference>
<dbReference type="Gene3D" id="2.40.10.120">
    <property type="match status" value="1"/>
</dbReference>
<reference evidence="5 6" key="1">
    <citation type="submission" date="2019-03" db="EMBL/GenBank/DDBJ databases">
        <authorList>
            <person name="Kim M.K.M."/>
        </authorList>
    </citation>
    <scope>NUCLEOTIDE SEQUENCE [LARGE SCALE GENOMIC DNA]</scope>
    <source>
        <strain evidence="5 6">17J68-12</strain>
    </source>
</reference>
<keyword evidence="3" id="KW-0378">Hydrolase</keyword>
<dbReference type="Pfam" id="PF13365">
    <property type="entry name" value="Trypsin_2"/>
    <property type="match status" value="1"/>
</dbReference>
<organism evidence="5 6">
    <name type="scientific">Flaviaesturariibacter flavus</name>
    <dbReference type="NCBI Taxonomy" id="2502780"/>
    <lineage>
        <taxon>Bacteria</taxon>
        <taxon>Pseudomonadati</taxon>
        <taxon>Bacteroidota</taxon>
        <taxon>Chitinophagia</taxon>
        <taxon>Chitinophagales</taxon>
        <taxon>Chitinophagaceae</taxon>
        <taxon>Flaviaestuariibacter</taxon>
    </lineage>
</organism>
<feature type="domain" description="PDZ" evidence="4">
    <location>
        <begin position="398"/>
        <end position="486"/>
    </location>
</feature>
<dbReference type="InterPro" id="IPR009003">
    <property type="entry name" value="Peptidase_S1_PA"/>
</dbReference>
<evidence type="ECO:0000313" key="5">
    <source>
        <dbReference type="EMBL" id="TCJ12525.1"/>
    </source>
</evidence>
<evidence type="ECO:0000313" key="6">
    <source>
        <dbReference type="Proteomes" id="UP000295334"/>
    </source>
</evidence>
<evidence type="ECO:0000259" key="4">
    <source>
        <dbReference type="PROSITE" id="PS50106"/>
    </source>
</evidence>
<dbReference type="EMBL" id="SJZI01000050">
    <property type="protein sequence ID" value="TCJ12525.1"/>
    <property type="molecule type" value="Genomic_DNA"/>
</dbReference>
<accession>A0A4R1B7Z5</accession>
<dbReference type="InterPro" id="IPR036034">
    <property type="entry name" value="PDZ_sf"/>
</dbReference>
<keyword evidence="2" id="KW-0645">Protease</keyword>
<evidence type="ECO:0000256" key="2">
    <source>
        <dbReference type="ARBA" id="ARBA00022670"/>
    </source>
</evidence>
<dbReference type="GO" id="GO:0004252">
    <property type="term" value="F:serine-type endopeptidase activity"/>
    <property type="evidence" value="ECO:0007669"/>
    <property type="project" value="InterPro"/>
</dbReference>
<dbReference type="PROSITE" id="PS50106">
    <property type="entry name" value="PDZ"/>
    <property type="match status" value="2"/>
</dbReference>
<dbReference type="OrthoDB" id="9758917at2"/>
<dbReference type="InterPro" id="IPR001478">
    <property type="entry name" value="PDZ"/>
</dbReference>
<dbReference type="AlphaFoldDB" id="A0A4R1B7Z5"/>
<dbReference type="Gene3D" id="2.30.42.10">
    <property type="match status" value="2"/>
</dbReference>
<dbReference type="SUPFAM" id="SSF50156">
    <property type="entry name" value="PDZ domain-like"/>
    <property type="match status" value="2"/>
</dbReference>
<dbReference type="Proteomes" id="UP000295334">
    <property type="component" value="Unassembled WGS sequence"/>
</dbReference>
<feature type="domain" description="PDZ" evidence="4">
    <location>
        <begin position="297"/>
        <end position="392"/>
    </location>
</feature>
<keyword evidence="6" id="KW-1185">Reference proteome</keyword>
<protein>
    <submittedName>
        <fullName evidence="5">PDZ domain-containing protein</fullName>
    </submittedName>
</protein>
<comment type="caution">
    <text evidence="5">The sequence shown here is derived from an EMBL/GenBank/DDBJ whole genome shotgun (WGS) entry which is preliminary data.</text>
</comment>
<dbReference type="InterPro" id="IPR001940">
    <property type="entry name" value="Peptidase_S1C"/>
</dbReference>
<dbReference type="GO" id="GO:0006508">
    <property type="term" value="P:proteolysis"/>
    <property type="evidence" value="ECO:0007669"/>
    <property type="project" value="UniProtKB-KW"/>
</dbReference>
<sequence>MKWKQVLAVVGISAATTFGSIFAYNKFLSPDRYLIGSAEKGLPANYAGFTGGSPGAPGEMVDLTKAANAAVPAVVHIKTKIPAKKITNNIRSPRTGEGFFDDWFNDLLGGAGPNVIPEQRASGSGVIVSEDGYIVTNNHVISNGADGVADEITVTLHNRKTYKARLIGRDPSSDLAVLKIDGTKLPFLVYGNSGNLVLGQWVLAIGYPLTLETTVTAGIVSATGRSININKRQSETPVESFIQTDAAVNQGNSGGALVNGSGELIGINSAILAPTGTYAGYSFAIPVNIVKKIVDDIIRFGDVQRGYLGINYIATDDLSEEQIKQQGLPVNQEGVLVSGVSSDGGAFAAGIRKGDVITKVNGNAVNTGIQMSAQIASFRPGDKVAVTFMRNSKEITAQVTLKKKGDVITQNIGARIGAELSNLDKNKARQYGITGGVVVDKISESGPLSRTRMIPGFVITSVNGQEINSVDQLSQALANSGGRVRLDGIYPGYDGAYTYPLNLEE</sequence>
<dbReference type="Pfam" id="PF13180">
    <property type="entry name" value="PDZ_2"/>
    <property type="match status" value="1"/>
</dbReference>
<proteinExistence type="inferred from homology"/>
<dbReference type="RefSeq" id="WP_131450281.1">
    <property type="nucleotide sequence ID" value="NZ_SJZI01000050.1"/>
</dbReference>
<dbReference type="PANTHER" id="PTHR22939">
    <property type="entry name" value="SERINE PROTEASE FAMILY S1C HTRA-RELATED"/>
    <property type="match status" value="1"/>
</dbReference>
<dbReference type="PRINTS" id="PR00834">
    <property type="entry name" value="PROTEASES2C"/>
</dbReference>
<dbReference type="SUPFAM" id="SSF50494">
    <property type="entry name" value="Trypsin-like serine proteases"/>
    <property type="match status" value="1"/>
</dbReference>